<name>A0AAD9HZ09_9PEZI</name>
<evidence type="ECO:0000313" key="3">
    <source>
        <dbReference type="Proteomes" id="UP001217918"/>
    </source>
</evidence>
<dbReference type="PANTHER" id="PTHR42083">
    <property type="entry name" value="MARVEL DOMAIN-CONTAINING PROTEIN"/>
    <property type="match status" value="1"/>
</dbReference>
<dbReference type="Proteomes" id="UP001217918">
    <property type="component" value="Unassembled WGS sequence"/>
</dbReference>
<dbReference type="PANTHER" id="PTHR42083:SF1">
    <property type="entry name" value="MARVEL DOMAIN-CONTAINING PROTEIN"/>
    <property type="match status" value="1"/>
</dbReference>
<evidence type="ECO:0000313" key="2">
    <source>
        <dbReference type="EMBL" id="KAK2067347.1"/>
    </source>
</evidence>
<organism evidence="2 3">
    <name type="scientific">Phyllachora maydis</name>
    <dbReference type="NCBI Taxonomy" id="1825666"/>
    <lineage>
        <taxon>Eukaryota</taxon>
        <taxon>Fungi</taxon>
        <taxon>Dikarya</taxon>
        <taxon>Ascomycota</taxon>
        <taxon>Pezizomycotina</taxon>
        <taxon>Sordariomycetes</taxon>
        <taxon>Sordariomycetidae</taxon>
        <taxon>Phyllachorales</taxon>
        <taxon>Phyllachoraceae</taxon>
        <taxon>Phyllachora</taxon>
    </lineage>
</organism>
<reference evidence="2" key="1">
    <citation type="journal article" date="2023" name="Mol. Plant Microbe Interact.">
        <title>Elucidating the Obligate Nature and Biological Capacity of an Invasive Fungal Corn Pathogen.</title>
        <authorList>
            <person name="MacCready J.S."/>
            <person name="Roggenkamp E.M."/>
            <person name="Gdanetz K."/>
            <person name="Chilvers M.I."/>
        </authorList>
    </citation>
    <scope>NUCLEOTIDE SEQUENCE</scope>
    <source>
        <strain evidence="2">PM02</strain>
    </source>
</reference>
<keyword evidence="1" id="KW-0812">Transmembrane</keyword>
<sequence>MGVFGMAFSYLGFAVAHFLQFVLALTVIGLYGQDLQSANKAHVYADGKWVYAVVVGALSALTALLFLVPFILRLAHVWVWGYILFILWIALFGLFGSMFIKERAEGDAGVQRMKNAVWGSAPHDYILDATA</sequence>
<proteinExistence type="predicted"/>
<keyword evidence="1" id="KW-0472">Membrane</keyword>
<accession>A0AAD9HZ09</accession>
<evidence type="ECO:0000256" key="1">
    <source>
        <dbReference type="SAM" id="Phobius"/>
    </source>
</evidence>
<dbReference type="EMBL" id="JAQQPM010000001">
    <property type="protein sequence ID" value="KAK2067347.1"/>
    <property type="molecule type" value="Genomic_DNA"/>
</dbReference>
<comment type="caution">
    <text evidence="2">The sequence shown here is derived from an EMBL/GenBank/DDBJ whole genome shotgun (WGS) entry which is preliminary data.</text>
</comment>
<keyword evidence="1" id="KW-1133">Transmembrane helix</keyword>
<feature type="transmembrane region" description="Helical" evidence="1">
    <location>
        <begin position="78"/>
        <end position="100"/>
    </location>
</feature>
<keyword evidence="3" id="KW-1185">Reference proteome</keyword>
<dbReference type="AlphaFoldDB" id="A0AAD9HZ09"/>
<feature type="transmembrane region" description="Helical" evidence="1">
    <location>
        <begin position="6"/>
        <end position="28"/>
    </location>
</feature>
<protein>
    <submittedName>
        <fullName evidence="2">Uncharacterized protein</fullName>
    </submittedName>
</protein>
<feature type="transmembrane region" description="Helical" evidence="1">
    <location>
        <begin position="49"/>
        <end position="72"/>
    </location>
</feature>
<gene>
    <name evidence="2" type="ORF">P8C59_001097</name>
</gene>